<dbReference type="SUPFAM" id="SSF56601">
    <property type="entry name" value="beta-lactamase/transpeptidase-like"/>
    <property type="match status" value="1"/>
</dbReference>
<evidence type="ECO:0000256" key="5">
    <source>
        <dbReference type="ARBA" id="ARBA00022984"/>
    </source>
</evidence>
<proteinExistence type="inferred from homology"/>
<dbReference type="GO" id="GO:0009252">
    <property type="term" value="P:peptidoglycan biosynthetic process"/>
    <property type="evidence" value="ECO:0007669"/>
    <property type="project" value="UniProtKB-KW"/>
</dbReference>
<dbReference type="Proteomes" id="UP000034175">
    <property type="component" value="Unassembled WGS sequence"/>
</dbReference>
<dbReference type="Gene3D" id="3.40.710.10">
    <property type="entry name" value="DD-peptidase/beta-lactamase superfamily"/>
    <property type="match status" value="1"/>
</dbReference>
<dbReference type="PANTHER" id="PTHR21581">
    <property type="entry name" value="D-ALANYL-D-ALANINE CARBOXYPEPTIDASE"/>
    <property type="match status" value="1"/>
</dbReference>
<evidence type="ECO:0000313" key="13">
    <source>
        <dbReference type="Proteomes" id="UP000034175"/>
    </source>
</evidence>
<evidence type="ECO:0000256" key="8">
    <source>
        <dbReference type="PIRSR" id="PIRSR618044-2"/>
    </source>
</evidence>
<evidence type="ECO:0000256" key="1">
    <source>
        <dbReference type="ARBA" id="ARBA00007164"/>
    </source>
</evidence>
<keyword evidence="10" id="KW-0812">Transmembrane</keyword>
<dbReference type="GO" id="GO:0009002">
    <property type="term" value="F:serine-type D-Ala-D-Ala carboxypeptidase activity"/>
    <property type="evidence" value="ECO:0007669"/>
    <property type="project" value="InterPro"/>
</dbReference>
<dbReference type="InterPro" id="IPR012338">
    <property type="entry name" value="Beta-lactam/transpept-like"/>
</dbReference>
<evidence type="ECO:0000256" key="10">
    <source>
        <dbReference type="SAM" id="Phobius"/>
    </source>
</evidence>
<name>A0A0G1P2M7_9BACT</name>
<feature type="domain" description="Peptidase S11 D-alanyl-D-alanine carboxypeptidase A N-terminal" evidence="11">
    <location>
        <begin position="78"/>
        <end position="304"/>
    </location>
</feature>
<keyword evidence="3" id="KW-0378">Hydrolase</keyword>
<protein>
    <recommendedName>
        <fullName evidence="11">Peptidase S11 D-alanyl-D-alanine carboxypeptidase A N-terminal domain-containing protein</fullName>
    </recommendedName>
</protein>
<dbReference type="GO" id="GO:0071555">
    <property type="term" value="P:cell wall organization"/>
    <property type="evidence" value="ECO:0007669"/>
    <property type="project" value="UniProtKB-KW"/>
</dbReference>
<dbReference type="InterPro" id="IPR018044">
    <property type="entry name" value="Peptidase_S11"/>
</dbReference>
<feature type="active site" evidence="7">
    <location>
        <position position="161"/>
    </location>
</feature>
<feature type="active site" description="Proton acceptor" evidence="7">
    <location>
        <position position="110"/>
    </location>
</feature>
<dbReference type="GO" id="GO:0008360">
    <property type="term" value="P:regulation of cell shape"/>
    <property type="evidence" value="ECO:0007669"/>
    <property type="project" value="UniProtKB-KW"/>
</dbReference>
<keyword evidence="6" id="KW-0961">Cell wall biogenesis/degradation</keyword>
<comment type="caution">
    <text evidence="12">The sequence shown here is derived from an EMBL/GenBank/DDBJ whole genome shotgun (WGS) entry which is preliminary data.</text>
</comment>
<comment type="similarity">
    <text evidence="1 9">Belongs to the peptidase S11 family.</text>
</comment>
<dbReference type="AlphaFoldDB" id="A0A0G1P2M7"/>
<accession>A0A0G1P2M7</accession>
<evidence type="ECO:0000256" key="7">
    <source>
        <dbReference type="PIRSR" id="PIRSR618044-1"/>
    </source>
</evidence>
<evidence type="ECO:0000313" key="12">
    <source>
        <dbReference type="EMBL" id="KKU27144.1"/>
    </source>
</evidence>
<gene>
    <name evidence="12" type="ORF">UX39_C0004G0022</name>
</gene>
<keyword evidence="2" id="KW-0732">Signal</keyword>
<organism evidence="12 13">
    <name type="scientific">Candidatus Magasanikbacteria bacterium GW2011_GWA2_46_17</name>
    <dbReference type="NCBI Taxonomy" id="1619042"/>
    <lineage>
        <taxon>Bacteria</taxon>
        <taxon>Candidatus Magasanikiibacteriota</taxon>
    </lineage>
</organism>
<dbReference type="PRINTS" id="PR00725">
    <property type="entry name" value="DADACBPTASE1"/>
</dbReference>
<keyword evidence="5" id="KW-0573">Peptidoglycan synthesis</keyword>
<reference evidence="12 13" key="1">
    <citation type="journal article" date="2015" name="Nature">
        <title>rRNA introns, odd ribosomes, and small enigmatic genomes across a large radiation of phyla.</title>
        <authorList>
            <person name="Brown C.T."/>
            <person name="Hug L.A."/>
            <person name="Thomas B.C."/>
            <person name="Sharon I."/>
            <person name="Castelle C.J."/>
            <person name="Singh A."/>
            <person name="Wilkins M.J."/>
            <person name="Williams K.H."/>
            <person name="Banfield J.F."/>
        </authorList>
    </citation>
    <scope>NUCLEOTIDE SEQUENCE [LARGE SCALE GENOMIC DNA]</scope>
</reference>
<dbReference type="InterPro" id="IPR001967">
    <property type="entry name" value="Peptidase_S11_N"/>
</dbReference>
<feature type="transmembrane region" description="Helical" evidence="10">
    <location>
        <begin position="12"/>
        <end position="29"/>
    </location>
</feature>
<dbReference type="PANTHER" id="PTHR21581:SF6">
    <property type="entry name" value="TRAFFICKING PROTEIN PARTICLE COMPLEX SUBUNIT 12"/>
    <property type="match status" value="1"/>
</dbReference>
<evidence type="ECO:0000256" key="4">
    <source>
        <dbReference type="ARBA" id="ARBA00022960"/>
    </source>
</evidence>
<keyword evidence="4" id="KW-0133">Cell shape</keyword>
<dbReference type="EMBL" id="LCMA01000004">
    <property type="protein sequence ID" value="KKU27144.1"/>
    <property type="molecule type" value="Genomic_DNA"/>
</dbReference>
<evidence type="ECO:0000259" key="11">
    <source>
        <dbReference type="Pfam" id="PF00768"/>
    </source>
</evidence>
<feature type="active site" description="Acyl-ester intermediate" evidence="7">
    <location>
        <position position="107"/>
    </location>
</feature>
<evidence type="ECO:0000256" key="3">
    <source>
        <dbReference type="ARBA" id="ARBA00022801"/>
    </source>
</evidence>
<dbReference type="GO" id="GO:0006508">
    <property type="term" value="P:proteolysis"/>
    <property type="evidence" value="ECO:0007669"/>
    <property type="project" value="InterPro"/>
</dbReference>
<evidence type="ECO:0000256" key="6">
    <source>
        <dbReference type="ARBA" id="ARBA00023316"/>
    </source>
</evidence>
<dbReference type="Pfam" id="PF00768">
    <property type="entry name" value="Peptidase_S11"/>
    <property type="match status" value="1"/>
</dbReference>
<feature type="binding site" evidence="8">
    <location>
        <position position="271"/>
    </location>
    <ligand>
        <name>substrate</name>
    </ligand>
</feature>
<evidence type="ECO:0000256" key="9">
    <source>
        <dbReference type="RuleBase" id="RU004016"/>
    </source>
</evidence>
<keyword evidence="10" id="KW-1133">Transmembrane helix</keyword>
<sequence>MSSKLFDFLSSFGIMILGIVLLFAGSVTFEPAKTFPWIKLPVAGSRTLIDEELLLESLPLSRPMVPMRKAGSKEFYPLAAASGVVVDAKTKTLLFQKNIRAERPLASITKLMTAIVLLDLPINWSSSTVITEADADGSDHHLIPGEEYLFEDLWHIALVGSSNSAINSLVRSAGFSAEQFSALMNKKSKELGLASAYFVDPAGLSERNAANALDTATLFREALQREKILKTIRLGEYYARPLNKKKSRRVWSTNRLLTRWIPNKFATAIGKTGYTLQAGYNFAVNVEEDDDGRSLIVVVLGATTTDLRFTEARDLAEWTFSQYVWPKESGYDALYNSSTLTLDGTLH</sequence>
<evidence type="ECO:0000256" key="2">
    <source>
        <dbReference type="ARBA" id="ARBA00022729"/>
    </source>
</evidence>
<keyword evidence="10" id="KW-0472">Membrane</keyword>